<dbReference type="PANTHER" id="PTHR33755:SF3">
    <property type="entry name" value="TOXIN"/>
    <property type="match status" value="1"/>
</dbReference>
<gene>
    <name evidence="4" type="ORF">Xehl_04004</name>
</gene>
<dbReference type="Gene3D" id="3.30.2310.20">
    <property type="entry name" value="RelE-like"/>
    <property type="match status" value="1"/>
</dbReference>
<protein>
    <recommendedName>
        <fullName evidence="3">Toxin</fullName>
    </recommendedName>
</protein>
<name>A0A2D0IK49_9GAMM</name>
<evidence type="ECO:0000256" key="2">
    <source>
        <dbReference type="ARBA" id="ARBA00022649"/>
    </source>
</evidence>
<evidence type="ECO:0000313" key="5">
    <source>
        <dbReference type="Proteomes" id="UP000225605"/>
    </source>
</evidence>
<evidence type="ECO:0000256" key="3">
    <source>
        <dbReference type="PIRNR" id="PIRNR029218"/>
    </source>
</evidence>
<accession>A0A2D0IK49</accession>
<proteinExistence type="inferred from homology"/>
<dbReference type="InterPro" id="IPR051803">
    <property type="entry name" value="TA_system_RelE-like_toxin"/>
</dbReference>
<dbReference type="EMBL" id="NIBT01000046">
    <property type="protein sequence ID" value="PHM22048.1"/>
    <property type="molecule type" value="Genomic_DNA"/>
</dbReference>
<comment type="similarity">
    <text evidence="1 3">Belongs to the RelE toxin family.</text>
</comment>
<dbReference type="PIRSF" id="PIRSF029218">
    <property type="entry name" value="ParE"/>
    <property type="match status" value="1"/>
</dbReference>
<evidence type="ECO:0000256" key="1">
    <source>
        <dbReference type="ARBA" id="ARBA00006226"/>
    </source>
</evidence>
<dbReference type="PANTHER" id="PTHR33755">
    <property type="entry name" value="TOXIN PARE1-RELATED"/>
    <property type="match status" value="1"/>
</dbReference>
<reference evidence="4 5" key="1">
    <citation type="journal article" date="2017" name="Nat. Microbiol.">
        <title>Natural product diversity associated with the nematode symbionts Photorhabdus and Xenorhabdus.</title>
        <authorList>
            <person name="Tobias N.J."/>
            <person name="Wolff H."/>
            <person name="Djahanschiri B."/>
            <person name="Grundmann F."/>
            <person name="Kronenwerth M."/>
            <person name="Shi Y.M."/>
            <person name="Simonyi S."/>
            <person name="Grun P."/>
            <person name="Shapiro-Ilan D."/>
            <person name="Pidot S.J."/>
            <person name="Stinear T.P."/>
            <person name="Ebersberger I."/>
            <person name="Bode H.B."/>
        </authorList>
    </citation>
    <scope>NUCLEOTIDE SEQUENCE [LARGE SCALE GENOMIC DNA]</scope>
    <source>
        <strain evidence="4 5">DSM 16337</strain>
    </source>
</reference>
<dbReference type="InterPro" id="IPR028344">
    <property type="entry name" value="ParE1/4"/>
</dbReference>
<organism evidence="4 5">
    <name type="scientific">Xenorhabdus ehlersii</name>
    <dbReference type="NCBI Taxonomy" id="290111"/>
    <lineage>
        <taxon>Bacteria</taxon>
        <taxon>Pseudomonadati</taxon>
        <taxon>Pseudomonadota</taxon>
        <taxon>Gammaproteobacteria</taxon>
        <taxon>Enterobacterales</taxon>
        <taxon>Morganellaceae</taxon>
        <taxon>Xenorhabdus</taxon>
    </lineage>
</organism>
<comment type="caution">
    <text evidence="4">The sequence shown here is derived from an EMBL/GenBank/DDBJ whole genome shotgun (WGS) entry which is preliminary data.</text>
</comment>
<sequence>MYRLSERAAEDFASIYDYTLIQFGEAQADHYTDALNAFLETLANMPDIGRDYPAVYGVRRIEFQRHTVFYTVRDSDILIARILHQQMDHAQHLW</sequence>
<dbReference type="InterPro" id="IPR007712">
    <property type="entry name" value="RelE/ParE_toxin"/>
</dbReference>
<dbReference type="RefSeq" id="WP_099134081.1">
    <property type="nucleotide sequence ID" value="NZ_CAWNOJ010000060.1"/>
</dbReference>
<dbReference type="AlphaFoldDB" id="A0A2D0IK49"/>
<keyword evidence="2" id="KW-1277">Toxin-antitoxin system</keyword>
<dbReference type="InterPro" id="IPR035093">
    <property type="entry name" value="RelE/ParE_toxin_dom_sf"/>
</dbReference>
<dbReference type="Pfam" id="PF05016">
    <property type="entry name" value="ParE_toxin"/>
    <property type="match status" value="1"/>
</dbReference>
<dbReference type="Proteomes" id="UP000225605">
    <property type="component" value="Unassembled WGS sequence"/>
</dbReference>
<evidence type="ECO:0000313" key="4">
    <source>
        <dbReference type="EMBL" id="PHM22048.1"/>
    </source>
</evidence>